<keyword evidence="2" id="KW-1185">Reference proteome</keyword>
<protein>
    <submittedName>
        <fullName evidence="1">Uncharacterized protein</fullName>
    </submittedName>
</protein>
<proteinExistence type="predicted"/>
<reference evidence="2" key="1">
    <citation type="journal article" date="2019" name="Microbiol. Resour. Announc.">
        <title>Complete Genome Sequence of Halomonas olivaria, a Moderately Halophilic Bacterium Isolated from Olive Processing Effluents, Obtained by Nanopore Sequencing.</title>
        <authorList>
            <person name="Nagata S."/>
            <person name="Ii K.M."/>
            <person name="Tsukimi T."/>
            <person name="Miura M.C."/>
            <person name="Galipon J."/>
            <person name="Arakawa K."/>
        </authorList>
    </citation>
    <scope>NUCLEOTIDE SEQUENCE [LARGE SCALE GENOMIC DNA]</scope>
    <source>
        <strain evidence="2">TYRC17</strain>
    </source>
</reference>
<dbReference type="EMBL" id="AP019416">
    <property type="protein sequence ID" value="BBI50823.1"/>
    <property type="molecule type" value="Genomic_DNA"/>
</dbReference>
<organism evidence="1 2">
    <name type="scientific">Vreelandella olivaria</name>
    <dbReference type="NCBI Taxonomy" id="390919"/>
    <lineage>
        <taxon>Bacteria</taxon>
        <taxon>Pseudomonadati</taxon>
        <taxon>Pseudomonadota</taxon>
        <taxon>Gammaproteobacteria</taxon>
        <taxon>Oceanospirillales</taxon>
        <taxon>Halomonadaceae</taxon>
        <taxon>Vreelandella</taxon>
    </lineage>
</organism>
<sequence length="51" mass="5505">MTANESSQVSSSAHGAKTLCANDMAASQVNGVWKPLAKYYCLIAMYQHTIL</sequence>
<evidence type="ECO:0000313" key="1">
    <source>
        <dbReference type="EMBL" id="BBI50823.1"/>
    </source>
</evidence>
<name>A0ABN5WW12_9GAMM</name>
<accession>A0ABN5WW12</accession>
<dbReference type="Proteomes" id="UP000289555">
    <property type="component" value="Chromosome"/>
</dbReference>
<evidence type="ECO:0000313" key="2">
    <source>
        <dbReference type="Proteomes" id="UP000289555"/>
    </source>
</evidence>
<gene>
    <name evidence="1" type="ORF">HORIV_32440</name>
</gene>